<organism evidence="6 7">
    <name type="scientific">Thermodesulforhabdus norvegica</name>
    <dbReference type="NCBI Taxonomy" id="39841"/>
    <lineage>
        <taxon>Bacteria</taxon>
        <taxon>Pseudomonadati</taxon>
        <taxon>Thermodesulfobacteriota</taxon>
        <taxon>Syntrophobacteria</taxon>
        <taxon>Syntrophobacterales</taxon>
        <taxon>Thermodesulforhabdaceae</taxon>
        <taxon>Thermodesulforhabdus</taxon>
    </lineage>
</organism>
<dbReference type="OrthoDB" id="9809994at2"/>
<dbReference type="InterPro" id="IPR009057">
    <property type="entry name" value="Homeodomain-like_sf"/>
</dbReference>
<dbReference type="AlphaFoldDB" id="A0A1I4T627"/>
<dbReference type="Pfam" id="PF00440">
    <property type="entry name" value="TetR_N"/>
    <property type="match status" value="1"/>
</dbReference>
<feature type="DNA-binding region" description="H-T-H motif" evidence="4">
    <location>
        <begin position="35"/>
        <end position="54"/>
    </location>
</feature>
<name>A0A1I4T627_9BACT</name>
<dbReference type="PRINTS" id="PR00455">
    <property type="entry name" value="HTHTETR"/>
</dbReference>
<gene>
    <name evidence="6" type="ORF">SAMN05660836_01246</name>
</gene>
<dbReference type="RefSeq" id="WP_093394315.1">
    <property type="nucleotide sequence ID" value="NZ_FOUU01000003.1"/>
</dbReference>
<evidence type="ECO:0000313" key="6">
    <source>
        <dbReference type="EMBL" id="SFM72095.1"/>
    </source>
</evidence>
<accession>A0A1I4T627</accession>
<dbReference type="Gene3D" id="1.10.10.60">
    <property type="entry name" value="Homeodomain-like"/>
    <property type="match status" value="1"/>
</dbReference>
<dbReference type="PROSITE" id="PS50977">
    <property type="entry name" value="HTH_TETR_2"/>
    <property type="match status" value="1"/>
</dbReference>
<protein>
    <submittedName>
        <fullName evidence="6">Transcriptional regulator, TetR family</fullName>
    </submittedName>
</protein>
<dbReference type="InterPro" id="IPR001647">
    <property type="entry name" value="HTH_TetR"/>
</dbReference>
<evidence type="ECO:0000256" key="4">
    <source>
        <dbReference type="PROSITE-ProRule" id="PRU00335"/>
    </source>
</evidence>
<keyword evidence="1" id="KW-0805">Transcription regulation</keyword>
<dbReference type="GO" id="GO:0000976">
    <property type="term" value="F:transcription cis-regulatory region binding"/>
    <property type="evidence" value="ECO:0007669"/>
    <property type="project" value="TreeGrafter"/>
</dbReference>
<keyword evidence="2 4" id="KW-0238">DNA-binding</keyword>
<feature type="domain" description="HTH tetR-type" evidence="5">
    <location>
        <begin position="12"/>
        <end position="72"/>
    </location>
</feature>
<evidence type="ECO:0000256" key="2">
    <source>
        <dbReference type="ARBA" id="ARBA00023125"/>
    </source>
</evidence>
<dbReference type="PANTHER" id="PTHR30055:SF234">
    <property type="entry name" value="HTH-TYPE TRANSCRIPTIONAL REGULATOR BETI"/>
    <property type="match status" value="1"/>
</dbReference>
<dbReference type="PANTHER" id="PTHR30055">
    <property type="entry name" value="HTH-TYPE TRANSCRIPTIONAL REGULATOR RUTR"/>
    <property type="match status" value="1"/>
</dbReference>
<dbReference type="InterPro" id="IPR036271">
    <property type="entry name" value="Tet_transcr_reg_TetR-rel_C_sf"/>
</dbReference>
<dbReference type="Gene3D" id="1.10.357.10">
    <property type="entry name" value="Tetracycline Repressor, domain 2"/>
    <property type="match status" value="1"/>
</dbReference>
<keyword evidence="7" id="KW-1185">Reference proteome</keyword>
<proteinExistence type="predicted"/>
<dbReference type="SUPFAM" id="SSF46689">
    <property type="entry name" value="Homeodomain-like"/>
    <property type="match status" value="1"/>
</dbReference>
<dbReference type="SUPFAM" id="SSF48498">
    <property type="entry name" value="Tetracyclin repressor-like, C-terminal domain"/>
    <property type="match status" value="1"/>
</dbReference>
<evidence type="ECO:0000256" key="1">
    <source>
        <dbReference type="ARBA" id="ARBA00023015"/>
    </source>
</evidence>
<keyword evidence="3" id="KW-0804">Transcription</keyword>
<evidence type="ECO:0000259" key="5">
    <source>
        <dbReference type="PROSITE" id="PS50977"/>
    </source>
</evidence>
<dbReference type="Proteomes" id="UP000199611">
    <property type="component" value="Unassembled WGS sequence"/>
</dbReference>
<dbReference type="STRING" id="39841.SAMN05660836_01246"/>
<dbReference type="GO" id="GO:0003700">
    <property type="term" value="F:DNA-binding transcription factor activity"/>
    <property type="evidence" value="ECO:0007669"/>
    <property type="project" value="TreeGrafter"/>
</dbReference>
<evidence type="ECO:0000313" key="7">
    <source>
        <dbReference type="Proteomes" id="UP000199611"/>
    </source>
</evidence>
<evidence type="ECO:0000256" key="3">
    <source>
        <dbReference type="ARBA" id="ARBA00023163"/>
    </source>
</evidence>
<reference evidence="7" key="1">
    <citation type="submission" date="2016-10" db="EMBL/GenBank/DDBJ databases">
        <authorList>
            <person name="Varghese N."/>
            <person name="Submissions S."/>
        </authorList>
    </citation>
    <scope>NUCLEOTIDE SEQUENCE [LARGE SCALE GENOMIC DNA]</scope>
    <source>
        <strain evidence="7">DSM 9990</strain>
    </source>
</reference>
<dbReference type="EMBL" id="FOUU01000003">
    <property type="protein sequence ID" value="SFM72095.1"/>
    <property type="molecule type" value="Genomic_DNA"/>
</dbReference>
<sequence length="207" mass="24462">MERLSRRERERLRHRREILDAALELFSERGYHNVSVRDIAQKAEFSIGTIYKFFEGKEDLYRSLMLDKAEELHAQLIEALRREGDEVEKLRRFITTKCRLFRENVKIVRLYFTETRGAGFSIKAGLDQEIRKKYDECLKLVASIFRSGMEKKIFNDLSDPYRLAVALDSVCNGFIFLWLEKPEEHPLPEDPNLILDIFFKPLLLQSS</sequence>
<dbReference type="InterPro" id="IPR050109">
    <property type="entry name" value="HTH-type_TetR-like_transc_reg"/>
</dbReference>